<dbReference type="Proteomes" id="UP000541444">
    <property type="component" value="Unassembled WGS sequence"/>
</dbReference>
<feature type="region of interest" description="Disordered" evidence="1">
    <location>
        <begin position="177"/>
        <end position="238"/>
    </location>
</feature>
<dbReference type="EMBL" id="JACGCM010001441">
    <property type="protein sequence ID" value="KAF6155070.1"/>
    <property type="molecule type" value="Genomic_DNA"/>
</dbReference>
<feature type="region of interest" description="Disordered" evidence="1">
    <location>
        <begin position="381"/>
        <end position="404"/>
    </location>
</feature>
<keyword evidence="3" id="KW-1185">Reference proteome</keyword>
<protein>
    <submittedName>
        <fullName evidence="2">Uncharacterized protein</fullName>
    </submittedName>
</protein>
<accession>A0A7J7MJV7</accession>
<proteinExistence type="predicted"/>
<evidence type="ECO:0000313" key="2">
    <source>
        <dbReference type="EMBL" id="KAF6155070.1"/>
    </source>
</evidence>
<feature type="compositionally biased region" description="Basic and acidic residues" evidence="1">
    <location>
        <begin position="211"/>
        <end position="225"/>
    </location>
</feature>
<evidence type="ECO:0000256" key="1">
    <source>
        <dbReference type="SAM" id="MobiDB-lite"/>
    </source>
</evidence>
<gene>
    <name evidence="2" type="ORF">GIB67_035817</name>
</gene>
<reference evidence="2 3" key="1">
    <citation type="journal article" date="2020" name="IScience">
        <title>Genome Sequencing of the Endangered Kingdonia uniflora (Circaeasteraceae, Ranunculales) Reveals Potential Mechanisms of Evolutionary Specialization.</title>
        <authorList>
            <person name="Sun Y."/>
            <person name="Deng T."/>
            <person name="Zhang A."/>
            <person name="Moore M.J."/>
            <person name="Landis J.B."/>
            <person name="Lin N."/>
            <person name="Zhang H."/>
            <person name="Zhang X."/>
            <person name="Huang J."/>
            <person name="Zhang X."/>
            <person name="Sun H."/>
            <person name="Wang H."/>
        </authorList>
    </citation>
    <scope>NUCLEOTIDE SEQUENCE [LARGE SCALE GENOMIC DNA]</scope>
    <source>
        <strain evidence="2">TB1705</strain>
        <tissue evidence="2">Leaf</tissue>
    </source>
</reference>
<sequence length="440" mass="49208">MYLGVDDMDFPFYPSLKFPRIEESIHLFSKLQGWRMTSFKSRQIVMFNKCFANPKLLVIAMKPSETDMQQDLAQEAMRNQIEAPTIGAVPAIGAPTVGTLVVVAPAIGVPGIGSNSSATEIGAVVVKVCSQLEKHGKILHNHGKMLEQISMSIVGDNTLLLEDNLLLRQYQFSTPEKITKRKREGGNEKDDGKRKKAKLRTWQGDLQQKNQKIEDKKKGKGEWQKKTNANKKNKKAEEADVPLKKKVEGTKKEAFTGSYTWRGIKVVKDLMVDDDVEVGREVNFKVTSSEYGGDLLETMVVAEVTKTDIVFFNQEKVIGEAYQSINLQASADQTTAVSTEEQTLEVKITEDEASQASADQTTIVSIKEQTIESKESKVEVEQKKEKLVEGKDDDDGNSQNKPDPEQVIDLYIESLIQYFTTQHRAHQDKEGIVLADVFSC</sequence>
<feature type="compositionally biased region" description="Basic and acidic residues" evidence="1">
    <location>
        <begin position="381"/>
        <end position="390"/>
    </location>
</feature>
<evidence type="ECO:0000313" key="3">
    <source>
        <dbReference type="Proteomes" id="UP000541444"/>
    </source>
</evidence>
<feature type="compositionally biased region" description="Basic and acidic residues" evidence="1">
    <location>
        <begin position="184"/>
        <end position="193"/>
    </location>
</feature>
<comment type="caution">
    <text evidence="2">The sequence shown here is derived from an EMBL/GenBank/DDBJ whole genome shotgun (WGS) entry which is preliminary data.</text>
</comment>
<organism evidence="2 3">
    <name type="scientific">Kingdonia uniflora</name>
    <dbReference type="NCBI Taxonomy" id="39325"/>
    <lineage>
        <taxon>Eukaryota</taxon>
        <taxon>Viridiplantae</taxon>
        <taxon>Streptophyta</taxon>
        <taxon>Embryophyta</taxon>
        <taxon>Tracheophyta</taxon>
        <taxon>Spermatophyta</taxon>
        <taxon>Magnoliopsida</taxon>
        <taxon>Ranunculales</taxon>
        <taxon>Circaeasteraceae</taxon>
        <taxon>Kingdonia</taxon>
    </lineage>
</organism>
<dbReference type="AlphaFoldDB" id="A0A7J7MJV7"/>
<name>A0A7J7MJV7_9MAGN</name>